<comment type="subunit">
    <text evidence="9">Homohexamer.</text>
</comment>
<proteinExistence type="inferred from homology"/>
<dbReference type="PANTHER" id="PTHR21342">
    <property type="entry name" value="PHOSPHOPANTETHEINE ADENYLYLTRANSFERASE"/>
    <property type="match status" value="1"/>
</dbReference>
<feature type="binding site" evidence="9">
    <location>
        <begin position="124"/>
        <end position="130"/>
    </location>
    <ligand>
        <name>ATP</name>
        <dbReference type="ChEBI" id="CHEBI:30616"/>
    </ligand>
</feature>
<evidence type="ECO:0000256" key="2">
    <source>
        <dbReference type="ARBA" id="ARBA00022679"/>
    </source>
</evidence>
<keyword evidence="12" id="KW-1185">Reference proteome</keyword>
<feature type="binding site" evidence="9">
    <location>
        <begin position="10"/>
        <end position="11"/>
    </location>
    <ligand>
        <name>ATP</name>
        <dbReference type="ChEBI" id="CHEBI:30616"/>
    </ligand>
</feature>
<dbReference type="Pfam" id="PF01467">
    <property type="entry name" value="CTP_transf_like"/>
    <property type="match status" value="1"/>
</dbReference>
<evidence type="ECO:0000256" key="9">
    <source>
        <dbReference type="HAMAP-Rule" id="MF_00151"/>
    </source>
</evidence>
<evidence type="ECO:0000256" key="3">
    <source>
        <dbReference type="ARBA" id="ARBA00022695"/>
    </source>
</evidence>
<feature type="binding site" evidence="9">
    <location>
        <position position="42"/>
    </location>
    <ligand>
        <name>substrate</name>
    </ligand>
</feature>
<comment type="catalytic activity">
    <reaction evidence="8 9">
        <text>(R)-4'-phosphopantetheine + ATP + H(+) = 3'-dephospho-CoA + diphosphate</text>
        <dbReference type="Rhea" id="RHEA:19801"/>
        <dbReference type="ChEBI" id="CHEBI:15378"/>
        <dbReference type="ChEBI" id="CHEBI:30616"/>
        <dbReference type="ChEBI" id="CHEBI:33019"/>
        <dbReference type="ChEBI" id="CHEBI:57328"/>
        <dbReference type="ChEBI" id="CHEBI:61723"/>
        <dbReference type="EC" id="2.7.7.3"/>
    </reaction>
</comment>
<feature type="binding site" evidence="9">
    <location>
        <position position="99"/>
    </location>
    <ligand>
        <name>ATP</name>
        <dbReference type="ChEBI" id="CHEBI:30616"/>
    </ligand>
</feature>
<feature type="binding site" evidence="9">
    <location>
        <position position="10"/>
    </location>
    <ligand>
        <name>substrate</name>
    </ligand>
</feature>
<gene>
    <name evidence="9 11" type="primary">coaD</name>
    <name evidence="11" type="ORF">I7822_02395</name>
</gene>
<evidence type="ECO:0000256" key="4">
    <source>
        <dbReference type="ARBA" id="ARBA00022741"/>
    </source>
</evidence>
<comment type="cofactor">
    <cofactor evidence="9">
        <name>Mg(2+)</name>
        <dbReference type="ChEBI" id="CHEBI:18420"/>
    </cofactor>
</comment>
<keyword evidence="4 9" id="KW-0547">Nucleotide-binding</keyword>
<evidence type="ECO:0000259" key="10">
    <source>
        <dbReference type="Pfam" id="PF01467"/>
    </source>
</evidence>
<comment type="similarity">
    <text evidence="9">Belongs to the bacterial CoaD family.</text>
</comment>
<dbReference type="InterPro" id="IPR004821">
    <property type="entry name" value="Cyt_trans-like"/>
</dbReference>
<dbReference type="PRINTS" id="PR01020">
    <property type="entry name" value="LPSBIOSNTHSS"/>
</dbReference>
<feature type="site" description="Transition state stabilizer" evidence="9">
    <location>
        <position position="18"/>
    </location>
</feature>
<dbReference type="NCBIfam" id="TIGR01510">
    <property type="entry name" value="coaD_prev_kdtB"/>
    <property type="match status" value="1"/>
</dbReference>
<comment type="function">
    <text evidence="9">Reversibly transfers an adenylyl group from ATP to 4'-phosphopantetheine, yielding dephospho-CoA (dPCoA) and pyrophosphate.</text>
</comment>
<name>A0ABS3MX64_9BACI</name>
<dbReference type="EC" id="2.7.7.3" evidence="9"/>
<evidence type="ECO:0000256" key="1">
    <source>
        <dbReference type="ARBA" id="ARBA00022490"/>
    </source>
</evidence>
<dbReference type="PANTHER" id="PTHR21342:SF1">
    <property type="entry name" value="PHOSPHOPANTETHEINE ADENYLYLTRANSFERASE"/>
    <property type="match status" value="1"/>
</dbReference>
<dbReference type="InterPro" id="IPR001980">
    <property type="entry name" value="PPAT"/>
</dbReference>
<keyword evidence="1 9" id="KW-0963">Cytoplasm</keyword>
<keyword evidence="5 9" id="KW-0067">ATP-binding</keyword>
<keyword evidence="2 9" id="KW-0808">Transferase</keyword>
<feature type="binding site" evidence="9">
    <location>
        <position position="18"/>
    </location>
    <ligand>
        <name>ATP</name>
        <dbReference type="ChEBI" id="CHEBI:30616"/>
    </ligand>
</feature>
<feature type="binding site" evidence="9">
    <location>
        <begin position="89"/>
        <end position="91"/>
    </location>
    <ligand>
        <name>ATP</name>
        <dbReference type="ChEBI" id="CHEBI:30616"/>
    </ligand>
</feature>
<feature type="binding site" evidence="9">
    <location>
        <position position="88"/>
    </location>
    <ligand>
        <name>substrate</name>
    </ligand>
</feature>
<dbReference type="Proteomes" id="UP000663981">
    <property type="component" value="Unassembled WGS sequence"/>
</dbReference>
<reference evidence="11 12" key="1">
    <citation type="submission" date="2021-03" db="EMBL/GenBank/DDBJ databases">
        <title>Whole genome sequence of Metabacillus bambusae BG109.</title>
        <authorList>
            <person name="Jeong J.W."/>
        </authorList>
    </citation>
    <scope>NUCLEOTIDE SEQUENCE [LARGE SCALE GENOMIC DNA]</scope>
    <source>
        <strain evidence="11 12">BG109</strain>
    </source>
</reference>
<sequence>MGSKAVCPGSFDPITYGHLDIIKRGAKVFDQVYVCVLNNSSKQPLFSVEERCELIREVTKDIPNVVVETFKGLLIDYAREKKAQTILRGLRAVSDFEYEMQITSMNRVLDDNIETFFMMTNNQYSFLSSSIVKEVAKYKGDIAELVPEVVEKALKSRFINE</sequence>
<protein>
    <recommendedName>
        <fullName evidence="9">Phosphopantetheine adenylyltransferase</fullName>
        <ecNumber evidence="9">2.7.7.3</ecNumber>
    </recommendedName>
    <alternativeName>
        <fullName evidence="9">Dephospho-CoA pyrophosphorylase</fullName>
    </alternativeName>
    <alternativeName>
        <fullName evidence="9">Pantetheine-phosphate adenylyltransferase</fullName>
        <shortName evidence="9">PPAT</shortName>
    </alternativeName>
</protein>
<feature type="binding site" evidence="9">
    <location>
        <position position="74"/>
    </location>
    <ligand>
        <name>substrate</name>
    </ligand>
</feature>
<accession>A0ABS3MX64</accession>
<dbReference type="RefSeq" id="WP_207975156.1">
    <property type="nucleotide sequence ID" value="NZ_JAGDEL010000001.1"/>
</dbReference>
<dbReference type="SUPFAM" id="SSF52374">
    <property type="entry name" value="Nucleotidylyl transferase"/>
    <property type="match status" value="1"/>
</dbReference>
<evidence type="ECO:0000256" key="8">
    <source>
        <dbReference type="ARBA" id="ARBA00029346"/>
    </source>
</evidence>
<evidence type="ECO:0000256" key="6">
    <source>
        <dbReference type="ARBA" id="ARBA00022842"/>
    </source>
</evidence>
<dbReference type="GO" id="GO:0004595">
    <property type="term" value="F:pantetheine-phosphate adenylyltransferase activity"/>
    <property type="evidence" value="ECO:0007669"/>
    <property type="project" value="UniProtKB-EC"/>
</dbReference>
<dbReference type="CDD" id="cd02163">
    <property type="entry name" value="PPAT"/>
    <property type="match status" value="1"/>
</dbReference>
<dbReference type="HAMAP" id="MF_00151">
    <property type="entry name" value="PPAT_bact"/>
    <property type="match status" value="1"/>
</dbReference>
<comment type="subcellular location">
    <subcellularLocation>
        <location evidence="9">Cytoplasm</location>
    </subcellularLocation>
</comment>
<comment type="pathway">
    <text evidence="9">Cofactor biosynthesis; coenzyme A biosynthesis; CoA from (R)-pantothenate: step 4/5.</text>
</comment>
<keyword evidence="6 9" id="KW-0460">Magnesium</keyword>
<dbReference type="InterPro" id="IPR014729">
    <property type="entry name" value="Rossmann-like_a/b/a_fold"/>
</dbReference>
<evidence type="ECO:0000313" key="12">
    <source>
        <dbReference type="Proteomes" id="UP000663981"/>
    </source>
</evidence>
<comment type="caution">
    <text evidence="11">The sequence shown here is derived from an EMBL/GenBank/DDBJ whole genome shotgun (WGS) entry which is preliminary data.</text>
</comment>
<dbReference type="EMBL" id="JAGDEL010000001">
    <property type="protein sequence ID" value="MBO1510538.1"/>
    <property type="molecule type" value="Genomic_DNA"/>
</dbReference>
<evidence type="ECO:0000313" key="11">
    <source>
        <dbReference type="EMBL" id="MBO1510538.1"/>
    </source>
</evidence>
<evidence type="ECO:0000256" key="5">
    <source>
        <dbReference type="ARBA" id="ARBA00022840"/>
    </source>
</evidence>
<dbReference type="NCBIfam" id="TIGR00125">
    <property type="entry name" value="cyt_tran_rel"/>
    <property type="match status" value="1"/>
</dbReference>
<feature type="domain" description="Cytidyltransferase-like" evidence="10">
    <location>
        <begin position="6"/>
        <end position="134"/>
    </location>
</feature>
<keyword evidence="3 9" id="KW-0548">Nucleotidyltransferase</keyword>
<dbReference type="Gene3D" id="3.40.50.620">
    <property type="entry name" value="HUPs"/>
    <property type="match status" value="1"/>
</dbReference>
<organism evidence="11 12">
    <name type="scientific">Metabacillus bambusae</name>
    <dbReference type="NCBI Taxonomy" id="2795218"/>
    <lineage>
        <taxon>Bacteria</taxon>
        <taxon>Bacillati</taxon>
        <taxon>Bacillota</taxon>
        <taxon>Bacilli</taxon>
        <taxon>Bacillales</taxon>
        <taxon>Bacillaceae</taxon>
        <taxon>Metabacillus</taxon>
    </lineage>
</organism>
<evidence type="ECO:0000256" key="7">
    <source>
        <dbReference type="ARBA" id="ARBA00022993"/>
    </source>
</evidence>
<keyword evidence="7 9" id="KW-0173">Coenzyme A biosynthesis</keyword>